<dbReference type="AlphaFoldDB" id="A0A832YT41"/>
<dbReference type="CDD" id="cd01427">
    <property type="entry name" value="HAD_like"/>
    <property type="match status" value="1"/>
</dbReference>
<dbReference type="Gene3D" id="3.40.50.1000">
    <property type="entry name" value="HAD superfamily/HAD-like"/>
    <property type="match status" value="1"/>
</dbReference>
<feature type="non-terminal residue" evidence="2">
    <location>
        <position position="1"/>
    </location>
</feature>
<comment type="similarity">
    <text evidence="1">Belongs to the HAD-like hydrolase superfamily.</text>
</comment>
<dbReference type="InterPro" id="IPR023214">
    <property type="entry name" value="HAD_sf"/>
</dbReference>
<dbReference type="InterPro" id="IPR006439">
    <property type="entry name" value="HAD-SF_hydro_IA"/>
</dbReference>
<dbReference type="Proteomes" id="UP000605805">
    <property type="component" value="Unassembled WGS sequence"/>
</dbReference>
<evidence type="ECO:0000256" key="1">
    <source>
        <dbReference type="ARBA" id="ARBA00007958"/>
    </source>
</evidence>
<dbReference type="SUPFAM" id="SSF56784">
    <property type="entry name" value="HAD-like"/>
    <property type="match status" value="1"/>
</dbReference>
<dbReference type="InterPro" id="IPR036412">
    <property type="entry name" value="HAD-like_sf"/>
</dbReference>
<accession>A0A832YT41</accession>
<protein>
    <submittedName>
        <fullName evidence="2">HAD family hydrolase</fullName>
    </submittedName>
</protein>
<organism evidence="2 3">
    <name type="scientific">Ignisphaera aggregans</name>
    <dbReference type="NCBI Taxonomy" id="334771"/>
    <lineage>
        <taxon>Archaea</taxon>
        <taxon>Thermoproteota</taxon>
        <taxon>Thermoprotei</taxon>
        <taxon>Desulfurococcales</taxon>
        <taxon>Desulfurococcaceae</taxon>
        <taxon>Ignisphaera</taxon>
    </lineage>
</organism>
<dbReference type="InterPro" id="IPR050155">
    <property type="entry name" value="HAD-like_hydrolase_sf"/>
</dbReference>
<name>A0A832YT41_9CREN</name>
<dbReference type="GO" id="GO:0006281">
    <property type="term" value="P:DNA repair"/>
    <property type="evidence" value="ECO:0007669"/>
    <property type="project" value="TreeGrafter"/>
</dbReference>
<sequence length="140" mass="15965">EELTWLHVWSHIEESKLYSDALPFLKRVSTRYRVVVVSDTIEDVARGIIRYHGLQKYIHAVIATHSYGLSKPDPKILSVVRSVLGMEIDSVVVIGDSVRDYELAKNIGARFVAVARDRDREERFRSLGVEVVSSLEEIEL</sequence>
<dbReference type="GO" id="GO:0005829">
    <property type="term" value="C:cytosol"/>
    <property type="evidence" value="ECO:0007669"/>
    <property type="project" value="TreeGrafter"/>
</dbReference>
<reference evidence="2" key="1">
    <citation type="journal article" date="2020" name="ISME J.">
        <title>Gammaproteobacteria mediating utilization of methyl-, sulfur- and petroleum organic compounds in deep ocean hydrothermal plumes.</title>
        <authorList>
            <person name="Zhou Z."/>
            <person name="Liu Y."/>
            <person name="Pan J."/>
            <person name="Cron B.R."/>
            <person name="Toner B.M."/>
            <person name="Anantharaman K."/>
            <person name="Breier J.A."/>
            <person name="Dick G.J."/>
            <person name="Li M."/>
        </authorList>
    </citation>
    <scope>NUCLEOTIDE SEQUENCE</scope>
    <source>
        <strain evidence="2">SZUA-1435</strain>
    </source>
</reference>
<dbReference type="Pfam" id="PF13419">
    <property type="entry name" value="HAD_2"/>
    <property type="match status" value="1"/>
</dbReference>
<evidence type="ECO:0000313" key="2">
    <source>
        <dbReference type="EMBL" id="HIP57270.1"/>
    </source>
</evidence>
<evidence type="ECO:0000313" key="3">
    <source>
        <dbReference type="Proteomes" id="UP000605805"/>
    </source>
</evidence>
<dbReference type="PANTHER" id="PTHR43434">
    <property type="entry name" value="PHOSPHOGLYCOLATE PHOSPHATASE"/>
    <property type="match status" value="1"/>
</dbReference>
<proteinExistence type="inferred from homology"/>
<dbReference type="InterPro" id="IPR041492">
    <property type="entry name" value="HAD_2"/>
</dbReference>
<gene>
    <name evidence="2" type="ORF">EYH02_04295</name>
</gene>
<comment type="caution">
    <text evidence="2">The sequence shown here is derived from an EMBL/GenBank/DDBJ whole genome shotgun (WGS) entry which is preliminary data.</text>
</comment>
<dbReference type="GO" id="GO:0008967">
    <property type="term" value="F:phosphoglycolate phosphatase activity"/>
    <property type="evidence" value="ECO:0007669"/>
    <property type="project" value="TreeGrafter"/>
</dbReference>
<keyword evidence="2" id="KW-0378">Hydrolase</keyword>
<dbReference type="NCBIfam" id="TIGR01549">
    <property type="entry name" value="HAD-SF-IA-v1"/>
    <property type="match status" value="1"/>
</dbReference>
<dbReference type="PANTHER" id="PTHR43434:SF1">
    <property type="entry name" value="PHOSPHOGLYCOLATE PHOSPHATASE"/>
    <property type="match status" value="1"/>
</dbReference>
<dbReference type="EMBL" id="DQTV01000078">
    <property type="protein sequence ID" value="HIP57270.1"/>
    <property type="molecule type" value="Genomic_DNA"/>
</dbReference>